<evidence type="ECO:0000313" key="15">
    <source>
        <dbReference type="RefSeq" id="XP_022944226.1"/>
    </source>
</evidence>
<evidence type="ECO:0000256" key="4">
    <source>
        <dbReference type="ARBA" id="ARBA00022737"/>
    </source>
</evidence>
<evidence type="ECO:0000313" key="13">
    <source>
        <dbReference type="RefSeq" id="XP_022944224.1"/>
    </source>
</evidence>
<dbReference type="InterPro" id="IPR000315">
    <property type="entry name" value="Znf_B-box"/>
</dbReference>
<dbReference type="SMART" id="SM00336">
    <property type="entry name" value="BBOX"/>
    <property type="match status" value="1"/>
</dbReference>
<keyword evidence="7 9" id="KW-0539">Nucleus</keyword>
<proteinExistence type="inferred from homology"/>
<dbReference type="PROSITE" id="PS51017">
    <property type="entry name" value="CCT"/>
    <property type="match status" value="1"/>
</dbReference>
<sequence>MGFMCDFCGAQKSMVYCRSDAACLCLSCDRNVHSANALSKRHTRTLLCEKCHTQPAVARCIDERISLCQNCDWMGHGTSTSASSSHKRQAINCYSGCPSAAELSSIWSFVLDVPSGNDACETELGLMSIAETDLTGAGQRMLGSTEASDVCSREKSNVLDGSSSLTDFRSRPHTSGQPVELANVALPKFCCPGTKVAGFFGEDDDLYKEFDMDEMDLNLENYEDLFSMSLNHSEEFFENGGIDSLFDSRGLSFEDSVCHSAVAAEGSSVGVVKPMQPACSNGASADSVMSTKTEPILCFNSRQAQSGVSFSGLPGESSVGEYQDCGASSMLLRGEPPWCVPGTESSFPSIERNNAVLRYKEKKKTRKFEKTVRYATRKARADGRRRVKGRFVKAGEAYDCDPLNRTRSC</sequence>
<reference evidence="13 14" key="1">
    <citation type="submission" date="2025-04" db="UniProtKB">
        <authorList>
            <consortium name="RefSeq"/>
        </authorList>
    </citation>
    <scope>IDENTIFICATION</scope>
    <source>
        <tissue evidence="13 14">Young leaves</tissue>
    </source>
</reference>
<evidence type="ECO:0000256" key="3">
    <source>
        <dbReference type="ARBA" id="ARBA00022723"/>
    </source>
</evidence>
<evidence type="ECO:0000259" key="10">
    <source>
        <dbReference type="PROSITE" id="PS50119"/>
    </source>
</evidence>
<keyword evidence="6" id="KW-0862">Zinc</keyword>
<dbReference type="RefSeq" id="XP_022944224.1">
    <property type="nucleotide sequence ID" value="XM_023088456.1"/>
</dbReference>
<dbReference type="Proteomes" id="UP000504609">
    <property type="component" value="Unplaced"/>
</dbReference>
<keyword evidence="3" id="KW-0479">Metal-binding</keyword>
<organism evidence="12 14">
    <name type="scientific">Cucurbita moschata</name>
    <name type="common">Winter crookneck squash</name>
    <name type="synonym">Cucurbita pepo var. moschata</name>
    <dbReference type="NCBI Taxonomy" id="3662"/>
    <lineage>
        <taxon>Eukaryota</taxon>
        <taxon>Viridiplantae</taxon>
        <taxon>Streptophyta</taxon>
        <taxon>Embryophyta</taxon>
        <taxon>Tracheophyta</taxon>
        <taxon>Spermatophyta</taxon>
        <taxon>Magnoliopsida</taxon>
        <taxon>eudicotyledons</taxon>
        <taxon>Gunneridae</taxon>
        <taxon>Pentapetalae</taxon>
        <taxon>rosids</taxon>
        <taxon>fabids</taxon>
        <taxon>Cucurbitales</taxon>
        <taxon>Cucurbitaceae</taxon>
        <taxon>Cucurbiteae</taxon>
        <taxon>Cucurbita</taxon>
    </lineage>
</organism>
<dbReference type="KEGG" id="cmos:111448739"/>
<evidence type="ECO:0000313" key="12">
    <source>
        <dbReference type="Proteomes" id="UP000504609"/>
    </source>
</evidence>
<dbReference type="GO" id="GO:0005634">
    <property type="term" value="C:nucleus"/>
    <property type="evidence" value="ECO:0007669"/>
    <property type="project" value="UniProtKB-SubCell"/>
</dbReference>
<evidence type="ECO:0000256" key="5">
    <source>
        <dbReference type="ARBA" id="ARBA00022771"/>
    </source>
</evidence>
<keyword evidence="4" id="KW-0677">Repeat</keyword>
<name>A0A6J1FYJ3_CUCMO</name>
<evidence type="ECO:0000256" key="2">
    <source>
        <dbReference type="ARBA" id="ARBA00010024"/>
    </source>
</evidence>
<dbReference type="RefSeq" id="XP_022944225.1">
    <property type="nucleotide sequence ID" value="XM_023088457.1"/>
</dbReference>
<dbReference type="RefSeq" id="XP_022944226.1">
    <property type="nucleotide sequence ID" value="XM_023088458.1"/>
</dbReference>
<evidence type="ECO:0000256" key="9">
    <source>
        <dbReference type="PROSITE-ProRule" id="PRU00357"/>
    </source>
</evidence>
<evidence type="ECO:0000259" key="11">
    <source>
        <dbReference type="PROSITE" id="PS51017"/>
    </source>
</evidence>
<dbReference type="InterPro" id="IPR049808">
    <property type="entry name" value="CONSTANS-like_Bbox1"/>
</dbReference>
<evidence type="ECO:0000313" key="16">
    <source>
        <dbReference type="RefSeq" id="XP_022944227.1"/>
    </source>
</evidence>
<dbReference type="CDD" id="cd19821">
    <property type="entry name" value="Bbox1_BBX-like"/>
    <property type="match status" value="1"/>
</dbReference>
<keyword evidence="12" id="KW-1185">Reference proteome</keyword>
<gene>
    <name evidence="13 14 15 16" type="primary">LOC111448739</name>
</gene>
<protein>
    <submittedName>
        <fullName evidence="13 14">Zinc finger protein CONSTANS-LIKE 9-like</fullName>
    </submittedName>
</protein>
<dbReference type="PROSITE" id="PS50119">
    <property type="entry name" value="ZF_BBOX"/>
    <property type="match status" value="1"/>
</dbReference>
<keyword evidence="5 8" id="KW-0863">Zinc-finger</keyword>
<evidence type="ECO:0000313" key="14">
    <source>
        <dbReference type="RefSeq" id="XP_022944225.1"/>
    </source>
</evidence>
<comment type="subcellular location">
    <subcellularLocation>
        <location evidence="1 9">Nucleus</location>
    </subcellularLocation>
</comment>
<evidence type="ECO:0000256" key="7">
    <source>
        <dbReference type="ARBA" id="ARBA00023242"/>
    </source>
</evidence>
<dbReference type="AlphaFoldDB" id="A0A6J1FYJ3"/>
<dbReference type="PANTHER" id="PTHR31717">
    <property type="entry name" value="ZINC FINGER PROTEIN CONSTANS-LIKE 10"/>
    <property type="match status" value="1"/>
</dbReference>
<dbReference type="RefSeq" id="XP_022944227.1">
    <property type="nucleotide sequence ID" value="XM_023088459.1"/>
</dbReference>
<accession>A0A6J1FYJ3</accession>
<feature type="domain" description="CCT" evidence="11">
    <location>
        <begin position="352"/>
        <end position="394"/>
    </location>
</feature>
<dbReference type="Pfam" id="PF06203">
    <property type="entry name" value="CCT"/>
    <property type="match status" value="1"/>
</dbReference>
<dbReference type="InterPro" id="IPR010402">
    <property type="entry name" value="CCT_domain"/>
</dbReference>
<dbReference type="GO" id="GO:0006355">
    <property type="term" value="P:regulation of DNA-templated transcription"/>
    <property type="evidence" value="ECO:0007669"/>
    <property type="project" value="UniProtKB-ARBA"/>
</dbReference>
<feature type="domain" description="B box-type" evidence="10">
    <location>
        <begin position="1"/>
        <end position="47"/>
    </location>
</feature>
<comment type="similarity">
    <text evidence="2">Belongs to the CONSTANS family.</text>
</comment>
<evidence type="ECO:0000256" key="1">
    <source>
        <dbReference type="ARBA" id="ARBA00004123"/>
    </source>
</evidence>
<dbReference type="GO" id="GO:0008270">
    <property type="term" value="F:zinc ion binding"/>
    <property type="evidence" value="ECO:0007669"/>
    <property type="project" value="UniProtKB-KW"/>
</dbReference>
<dbReference type="PANTHER" id="PTHR31717:SF131">
    <property type="entry name" value="ZINC FINGER PROTEIN CONSTANS-LIKE 9"/>
    <property type="match status" value="1"/>
</dbReference>
<evidence type="ECO:0000256" key="6">
    <source>
        <dbReference type="ARBA" id="ARBA00022833"/>
    </source>
</evidence>
<evidence type="ECO:0000256" key="8">
    <source>
        <dbReference type="PROSITE-ProRule" id="PRU00024"/>
    </source>
</evidence>
<dbReference type="GeneID" id="111448739"/>